<dbReference type="EMBL" id="JFHC01000093">
    <property type="protein sequence ID" value="KDR38362.1"/>
    <property type="molecule type" value="Genomic_DNA"/>
</dbReference>
<evidence type="ECO:0000313" key="1">
    <source>
        <dbReference type="EMBL" id="KDR38362.1"/>
    </source>
</evidence>
<proteinExistence type="predicted"/>
<protein>
    <recommendedName>
        <fullName evidence="3">PAAR repeat-containing protein</fullName>
    </recommendedName>
</protein>
<accession>A0A069PCW6</accession>
<gene>
    <name evidence="1" type="ORF">BG61_41265</name>
</gene>
<dbReference type="CDD" id="cd14744">
    <property type="entry name" value="PAAR_CT_2"/>
    <property type="match status" value="1"/>
</dbReference>
<name>A0A069PCW6_9BURK</name>
<evidence type="ECO:0000313" key="2">
    <source>
        <dbReference type="Proteomes" id="UP000027466"/>
    </source>
</evidence>
<dbReference type="RefSeq" id="WP_035937475.1">
    <property type="nucleotide sequence ID" value="NZ_CADFFX010000018.1"/>
</dbReference>
<dbReference type="Proteomes" id="UP000027466">
    <property type="component" value="Unassembled WGS sequence"/>
</dbReference>
<dbReference type="AlphaFoldDB" id="A0A069PCW6"/>
<evidence type="ECO:0008006" key="3">
    <source>
        <dbReference type="Google" id="ProtNLM"/>
    </source>
</evidence>
<dbReference type="InterPro" id="IPR008727">
    <property type="entry name" value="PAAR_motif"/>
</dbReference>
<comment type="caution">
    <text evidence="1">The sequence shown here is derived from an EMBL/GenBank/DDBJ whole genome shotgun (WGS) entry which is preliminary data.</text>
</comment>
<keyword evidence="2" id="KW-1185">Reference proteome</keyword>
<reference evidence="1 2" key="1">
    <citation type="submission" date="2014-03" db="EMBL/GenBank/DDBJ databases">
        <title>Draft Genome Sequences of Four Burkholderia Strains.</title>
        <authorList>
            <person name="Liu X.Y."/>
            <person name="Li C.X."/>
            <person name="Xu J.H."/>
        </authorList>
    </citation>
    <scope>NUCLEOTIDE SEQUENCE [LARGE SCALE GENOMIC DNA]</scope>
    <source>
        <strain evidence="1 2">DSM 50014</strain>
    </source>
</reference>
<dbReference type="Pfam" id="PF05488">
    <property type="entry name" value="PAAR_motif"/>
    <property type="match status" value="1"/>
</dbReference>
<sequence length="181" mass="19413">MKRSYVKVGDLTTSGARVVEGIERMTHHGTMLSFLGARIYCPACKSEGHIVATGPRWPDNLMGKHAALDGDLGLCRCEPAPRLIASQGDMFQAFEVHELVALGFEPGGSPPAATEPDARAVAAFDDRFVLCNDAGKPLARIGYAVRRQAGDFEYGETDSQGHTHLLASDANAERVELFIAG</sequence>
<dbReference type="STRING" id="60547.GCA_000751215_05279"/>
<organism evidence="1 2">
    <name type="scientific">Caballeronia glathei</name>
    <dbReference type="NCBI Taxonomy" id="60547"/>
    <lineage>
        <taxon>Bacteria</taxon>
        <taxon>Pseudomonadati</taxon>
        <taxon>Pseudomonadota</taxon>
        <taxon>Betaproteobacteria</taxon>
        <taxon>Burkholderiales</taxon>
        <taxon>Burkholderiaceae</taxon>
        <taxon>Caballeronia</taxon>
    </lineage>
</organism>